<dbReference type="CDD" id="cd07377">
    <property type="entry name" value="WHTH_GntR"/>
    <property type="match status" value="1"/>
</dbReference>
<dbReference type="InterPro" id="IPR050679">
    <property type="entry name" value="Bact_HTH_transcr_reg"/>
</dbReference>
<dbReference type="AlphaFoldDB" id="A0A3S0J7A3"/>
<dbReference type="GO" id="GO:0045892">
    <property type="term" value="P:negative regulation of DNA-templated transcription"/>
    <property type="evidence" value="ECO:0007669"/>
    <property type="project" value="TreeGrafter"/>
</dbReference>
<dbReference type="SMART" id="SM00345">
    <property type="entry name" value="HTH_GNTR"/>
    <property type="match status" value="1"/>
</dbReference>
<dbReference type="Pfam" id="PF07702">
    <property type="entry name" value="UTRA"/>
    <property type="match status" value="1"/>
</dbReference>
<sequence length="247" mass="27104">MSSPSKPHHSDISRHLTEAIASGHFAVGSVLPTELELCDHYKTSRHTVRAALAELQRLGLVSRRKNAGTRVEATKPRDTFRPSIASVDDLVHFGTEYLRQVQSIEEVAVAAPVARDLDCAPGTRWLRISSLRLDTGGEGGPIGWTDLYVDPAYSEVRDLVRESPGTLVSSLIAERYGRQIVEIHQDVRADIVRDAAMAKALQVEQGAAALKIVRRYLDAEGLAFEVSVSVHPADRFSVSMRLQRSAS</sequence>
<dbReference type="PANTHER" id="PTHR44846">
    <property type="entry name" value="MANNOSYL-D-GLYCERATE TRANSPORT/METABOLISM SYSTEM REPRESSOR MNGR-RELATED"/>
    <property type="match status" value="1"/>
</dbReference>
<name>A0A3S0J7A3_9BURK</name>
<comment type="caution">
    <text evidence="5">The sequence shown here is derived from an EMBL/GenBank/DDBJ whole genome shotgun (WGS) entry which is preliminary data.</text>
</comment>
<dbReference type="SUPFAM" id="SSF46785">
    <property type="entry name" value="Winged helix' DNA-binding domain"/>
    <property type="match status" value="1"/>
</dbReference>
<dbReference type="Gene3D" id="1.10.10.10">
    <property type="entry name" value="Winged helix-like DNA-binding domain superfamily/Winged helix DNA-binding domain"/>
    <property type="match status" value="1"/>
</dbReference>
<evidence type="ECO:0000256" key="2">
    <source>
        <dbReference type="ARBA" id="ARBA00023125"/>
    </source>
</evidence>
<keyword evidence="6" id="KW-1185">Reference proteome</keyword>
<dbReference type="OrthoDB" id="7363114at2"/>
<gene>
    <name evidence="5" type="ORF">EJP69_17145</name>
</gene>
<dbReference type="PROSITE" id="PS50949">
    <property type="entry name" value="HTH_GNTR"/>
    <property type="match status" value="1"/>
</dbReference>
<dbReference type="Gene3D" id="3.40.1410.10">
    <property type="entry name" value="Chorismate lyase-like"/>
    <property type="match status" value="1"/>
</dbReference>
<evidence type="ECO:0000256" key="3">
    <source>
        <dbReference type="ARBA" id="ARBA00023163"/>
    </source>
</evidence>
<evidence type="ECO:0000313" key="6">
    <source>
        <dbReference type="Proteomes" id="UP000267418"/>
    </source>
</evidence>
<accession>A0A3S0J7A3</accession>
<keyword evidence="2" id="KW-0238">DNA-binding</keyword>
<feature type="domain" description="HTH gntR-type" evidence="4">
    <location>
        <begin position="6"/>
        <end position="74"/>
    </location>
</feature>
<reference evidence="5 6" key="1">
    <citation type="submission" date="2018-12" db="EMBL/GenBank/DDBJ databases">
        <title>The genome of Variovorax gossypii DSM 100435.</title>
        <authorList>
            <person name="Gao J."/>
            <person name="Sun J."/>
        </authorList>
    </citation>
    <scope>NUCLEOTIDE SEQUENCE [LARGE SCALE GENOMIC DNA]</scope>
    <source>
        <strain evidence="5 6">DSM 100435</strain>
    </source>
</reference>
<dbReference type="RefSeq" id="WP_126471665.1">
    <property type="nucleotide sequence ID" value="NZ_RXOE01000004.1"/>
</dbReference>
<dbReference type="InterPro" id="IPR036388">
    <property type="entry name" value="WH-like_DNA-bd_sf"/>
</dbReference>
<keyword evidence="3" id="KW-0804">Transcription</keyword>
<dbReference type="InterPro" id="IPR028978">
    <property type="entry name" value="Chorismate_lyase_/UTRA_dom_sf"/>
</dbReference>
<dbReference type="GO" id="GO:0003677">
    <property type="term" value="F:DNA binding"/>
    <property type="evidence" value="ECO:0007669"/>
    <property type="project" value="UniProtKB-KW"/>
</dbReference>
<dbReference type="PANTHER" id="PTHR44846:SF17">
    <property type="entry name" value="GNTR-FAMILY TRANSCRIPTIONAL REGULATOR"/>
    <property type="match status" value="1"/>
</dbReference>
<dbReference type="Pfam" id="PF00392">
    <property type="entry name" value="GntR"/>
    <property type="match status" value="1"/>
</dbReference>
<protein>
    <submittedName>
        <fullName evidence="5">GntR family transcriptional regulator</fullName>
    </submittedName>
</protein>
<dbReference type="PRINTS" id="PR00035">
    <property type="entry name" value="HTHGNTR"/>
</dbReference>
<dbReference type="InterPro" id="IPR011663">
    <property type="entry name" value="UTRA"/>
</dbReference>
<dbReference type="InterPro" id="IPR000524">
    <property type="entry name" value="Tscrpt_reg_HTH_GntR"/>
</dbReference>
<dbReference type="EMBL" id="RXOE01000004">
    <property type="protein sequence ID" value="RTQ33254.1"/>
    <property type="molecule type" value="Genomic_DNA"/>
</dbReference>
<organism evidence="5 6">
    <name type="scientific">Variovorax gossypii</name>
    <dbReference type="NCBI Taxonomy" id="1679495"/>
    <lineage>
        <taxon>Bacteria</taxon>
        <taxon>Pseudomonadati</taxon>
        <taxon>Pseudomonadota</taxon>
        <taxon>Betaproteobacteria</taxon>
        <taxon>Burkholderiales</taxon>
        <taxon>Comamonadaceae</taxon>
        <taxon>Variovorax</taxon>
    </lineage>
</organism>
<dbReference type="Proteomes" id="UP000267418">
    <property type="component" value="Unassembled WGS sequence"/>
</dbReference>
<dbReference type="SMART" id="SM00866">
    <property type="entry name" value="UTRA"/>
    <property type="match status" value="1"/>
</dbReference>
<keyword evidence="1" id="KW-0805">Transcription regulation</keyword>
<proteinExistence type="predicted"/>
<dbReference type="InterPro" id="IPR036390">
    <property type="entry name" value="WH_DNA-bd_sf"/>
</dbReference>
<dbReference type="SUPFAM" id="SSF64288">
    <property type="entry name" value="Chorismate lyase-like"/>
    <property type="match status" value="1"/>
</dbReference>
<evidence type="ECO:0000313" key="5">
    <source>
        <dbReference type="EMBL" id="RTQ33254.1"/>
    </source>
</evidence>
<dbReference type="GO" id="GO:0003700">
    <property type="term" value="F:DNA-binding transcription factor activity"/>
    <property type="evidence" value="ECO:0007669"/>
    <property type="project" value="InterPro"/>
</dbReference>
<evidence type="ECO:0000256" key="1">
    <source>
        <dbReference type="ARBA" id="ARBA00023015"/>
    </source>
</evidence>
<evidence type="ECO:0000259" key="4">
    <source>
        <dbReference type="PROSITE" id="PS50949"/>
    </source>
</evidence>